<reference evidence="8 9" key="1">
    <citation type="submission" date="2016-11" db="EMBL/GenBank/DDBJ databases">
        <authorList>
            <person name="Jaros S."/>
            <person name="Januszkiewicz K."/>
            <person name="Wedrychowicz H."/>
        </authorList>
    </citation>
    <scope>NUCLEOTIDE SEQUENCE [LARGE SCALE GENOMIC DNA]</scope>
    <source>
        <strain evidence="8 9">DSM 14916</strain>
    </source>
</reference>
<dbReference type="GO" id="GO:0005975">
    <property type="term" value="P:carbohydrate metabolic process"/>
    <property type="evidence" value="ECO:0007669"/>
    <property type="project" value="InterPro"/>
</dbReference>
<comment type="catalytic activity">
    <reaction evidence="1">
        <text>Hydrolysis of terminal non-reducing N-acetyl-D-hexosamine residues in N-acetyl-beta-D-hexosaminides.</text>
        <dbReference type="EC" id="3.2.1.52"/>
    </reaction>
</comment>
<accession>A0A1M6F4C7</accession>
<dbReference type="RefSeq" id="WP_073132958.1">
    <property type="nucleotide sequence ID" value="NZ_FQZF01000006.1"/>
</dbReference>
<dbReference type="Gene3D" id="3.20.20.300">
    <property type="entry name" value="Glycoside hydrolase, family 3, N-terminal domain"/>
    <property type="match status" value="1"/>
</dbReference>
<dbReference type="NCBIfam" id="NF003740">
    <property type="entry name" value="PRK05337.1"/>
    <property type="match status" value="1"/>
</dbReference>
<comment type="similarity">
    <text evidence="2">Belongs to the glycosyl hydrolase 3 family.</text>
</comment>
<evidence type="ECO:0000313" key="9">
    <source>
        <dbReference type="Proteomes" id="UP000184387"/>
    </source>
</evidence>
<dbReference type="Pfam" id="PF00933">
    <property type="entry name" value="Glyco_hydro_3"/>
    <property type="match status" value="1"/>
</dbReference>
<evidence type="ECO:0000256" key="3">
    <source>
        <dbReference type="ARBA" id="ARBA00012663"/>
    </source>
</evidence>
<dbReference type="PANTHER" id="PTHR30480">
    <property type="entry name" value="BETA-HEXOSAMINIDASE-RELATED"/>
    <property type="match status" value="1"/>
</dbReference>
<dbReference type="SUPFAM" id="SSF51445">
    <property type="entry name" value="(Trans)glycosidases"/>
    <property type="match status" value="1"/>
</dbReference>
<dbReference type="InterPro" id="IPR017853">
    <property type="entry name" value="GH"/>
</dbReference>
<keyword evidence="9" id="KW-1185">Reference proteome</keyword>
<proteinExistence type="inferred from homology"/>
<feature type="region of interest" description="Disordered" evidence="6">
    <location>
        <begin position="317"/>
        <end position="337"/>
    </location>
</feature>
<dbReference type="GO" id="GO:0009254">
    <property type="term" value="P:peptidoglycan turnover"/>
    <property type="evidence" value="ECO:0007669"/>
    <property type="project" value="TreeGrafter"/>
</dbReference>
<dbReference type="EMBL" id="FQZF01000006">
    <property type="protein sequence ID" value="SHI92568.1"/>
    <property type="molecule type" value="Genomic_DNA"/>
</dbReference>
<evidence type="ECO:0000313" key="8">
    <source>
        <dbReference type="EMBL" id="SHI92568.1"/>
    </source>
</evidence>
<sequence>MRARAAVTGLSGLSLTGEEAALLRAMPPAGVILFRRNVDNPSQLSNLTSSIREILGQEAPILVDQEGGRVARLRPPYWPSFPPAARFEGEPEARAGANAALLGAHCAAMGLDVVCAPCLDLRLPGAHDVIGDRAFSADPAEVARLGEAWIEGLMAAGCVPVIKHIPGHGRAMADSHVDLPRVEADAATLAADIAPFRAVCARDAGRHLWAMTAHVTYAAIDPDRPATLSPGLIGGTIRGEIGFDGVLVSDDLMMGALGGFGGDLARASIEAGCDLVLHCNGVLEDTAALLRDCPSLSPRAEERMHAARAAALAARPPARAAASARPASAAPHALTDA</sequence>
<dbReference type="GO" id="GO:0004563">
    <property type="term" value="F:beta-N-acetylhexosaminidase activity"/>
    <property type="evidence" value="ECO:0007669"/>
    <property type="project" value="UniProtKB-EC"/>
</dbReference>
<evidence type="ECO:0000256" key="5">
    <source>
        <dbReference type="ARBA" id="ARBA00023295"/>
    </source>
</evidence>
<dbReference type="PANTHER" id="PTHR30480:SF13">
    <property type="entry name" value="BETA-HEXOSAMINIDASE"/>
    <property type="match status" value="1"/>
</dbReference>
<evidence type="ECO:0000256" key="4">
    <source>
        <dbReference type="ARBA" id="ARBA00022801"/>
    </source>
</evidence>
<organism evidence="8 9">
    <name type="scientific">Muricoccus roseus</name>
    <dbReference type="NCBI Taxonomy" id="198092"/>
    <lineage>
        <taxon>Bacteria</taxon>
        <taxon>Pseudomonadati</taxon>
        <taxon>Pseudomonadota</taxon>
        <taxon>Alphaproteobacteria</taxon>
        <taxon>Acetobacterales</taxon>
        <taxon>Roseomonadaceae</taxon>
        <taxon>Muricoccus</taxon>
    </lineage>
</organism>
<keyword evidence="5" id="KW-0326">Glycosidase</keyword>
<name>A0A1M6F4C7_9PROT</name>
<dbReference type="InterPro" id="IPR001764">
    <property type="entry name" value="Glyco_hydro_3_N"/>
</dbReference>
<feature type="domain" description="Glycoside hydrolase family 3 N-terminal" evidence="7">
    <location>
        <begin position="18"/>
        <end position="289"/>
    </location>
</feature>
<protein>
    <recommendedName>
        <fullName evidence="3">beta-N-acetylhexosaminidase</fullName>
        <ecNumber evidence="3">3.2.1.52</ecNumber>
    </recommendedName>
</protein>
<dbReference type="STRING" id="198092.SAMN02745194_01393"/>
<dbReference type="AlphaFoldDB" id="A0A1M6F4C7"/>
<dbReference type="OrthoDB" id="9786661at2"/>
<evidence type="ECO:0000256" key="6">
    <source>
        <dbReference type="SAM" id="MobiDB-lite"/>
    </source>
</evidence>
<dbReference type="InterPro" id="IPR036962">
    <property type="entry name" value="Glyco_hydro_3_N_sf"/>
</dbReference>
<evidence type="ECO:0000259" key="7">
    <source>
        <dbReference type="Pfam" id="PF00933"/>
    </source>
</evidence>
<evidence type="ECO:0000256" key="1">
    <source>
        <dbReference type="ARBA" id="ARBA00001231"/>
    </source>
</evidence>
<dbReference type="InterPro" id="IPR050226">
    <property type="entry name" value="NagZ_Beta-hexosaminidase"/>
</dbReference>
<gene>
    <name evidence="8" type="ORF">SAMN02745194_01393</name>
</gene>
<dbReference type="Proteomes" id="UP000184387">
    <property type="component" value="Unassembled WGS sequence"/>
</dbReference>
<dbReference type="EC" id="3.2.1.52" evidence="3"/>
<keyword evidence="4" id="KW-0378">Hydrolase</keyword>
<evidence type="ECO:0000256" key="2">
    <source>
        <dbReference type="ARBA" id="ARBA00005336"/>
    </source>
</evidence>